<evidence type="ECO:0000313" key="2">
    <source>
        <dbReference type="Proteomes" id="UP000010474"/>
    </source>
</evidence>
<proteinExistence type="predicted"/>
<dbReference type="PATRIC" id="fig|272123.3.peg.3476"/>
<accession>K9ZH83</accession>
<keyword evidence="2" id="KW-1185">Reference proteome</keyword>
<dbReference type="KEGG" id="acy:Anacy_3188"/>
<dbReference type="AlphaFoldDB" id="K9ZH83"/>
<protein>
    <submittedName>
        <fullName evidence="1">Uncharacterized protein</fullName>
    </submittedName>
</protein>
<dbReference type="HOGENOM" id="CLU_2327737_0_0_3"/>
<dbReference type="eggNOG" id="ENOG5030N6K">
    <property type="taxonomic scope" value="Bacteria"/>
</dbReference>
<evidence type="ECO:0000313" key="1">
    <source>
        <dbReference type="EMBL" id="AFZ58598.1"/>
    </source>
</evidence>
<name>K9ZH83_ANACC</name>
<dbReference type="Proteomes" id="UP000010474">
    <property type="component" value="Chromosome"/>
</dbReference>
<organism evidence="1 2">
    <name type="scientific">Anabaena cylindrica (strain ATCC 27899 / PCC 7122)</name>
    <dbReference type="NCBI Taxonomy" id="272123"/>
    <lineage>
        <taxon>Bacteria</taxon>
        <taxon>Bacillati</taxon>
        <taxon>Cyanobacteriota</taxon>
        <taxon>Cyanophyceae</taxon>
        <taxon>Nostocales</taxon>
        <taxon>Nostocaceae</taxon>
        <taxon>Anabaena</taxon>
    </lineage>
</organism>
<sequence>MNKYLMKTIHYKEWKIEIYQFFARNRFEVICYSPSGSKLDYSKTSMRCWFKEEFAIEEAQEFIDSIMTNKNSDPMPVTNWEYFELAKTQQVDLSQLAS</sequence>
<dbReference type="RefSeq" id="WP_015215224.1">
    <property type="nucleotide sequence ID" value="NC_019771.1"/>
</dbReference>
<reference evidence="2" key="1">
    <citation type="journal article" date="2013" name="Proc. Natl. Acad. Sci. U.S.A.">
        <title>Improving the coverage of the cyanobacterial phylum using diversity-driven genome sequencing.</title>
        <authorList>
            <person name="Shih P.M."/>
            <person name="Wu D."/>
            <person name="Latifi A."/>
            <person name="Axen S.D."/>
            <person name="Fewer D.P."/>
            <person name="Talla E."/>
            <person name="Calteau A."/>
            <person name="Cai F."/>
            <person name="Tandeau de Marsac N."/>
            <person name="Rippka R."/>
            <person name="Herdman M."/>
            <person name="Sivonen K."/>
            <person name="Coursin T."/>
            <person name="Laurent T."/>
            <person name="Goodwin L."/>
            <person name="Nolan M."/>
            <person name="Davenport K.W."/>
            <person name="Han C.S."/>
            <person name="Rubin E.M."/>
            <person name="Eisen J.A."/>
            <person name="Woyke T."/>
            <person name="Gugger M."/>
            <person name="Kerfeld C.A."/>
        </authorList>
    </citation>
    <scope>NUCLEOTIDE SEQUENCE [LARGE SCALE GENOMIC DNA]</scope>
    <source>
        <strain evidence="2">ATCC 27899 / PCC 7122</strain>
    </source>
</reference>
<gene>
    <name evidence="1" type="ordered locus">Anacy_3188</name>
</gene>
<dbReference type="OrthoDB" id="495380at2"/>
<dbReference type="EMBL" id="CP003659">
    <property type="protein sequence ID" value="AFZ58598.1"/>
    <property type="molecule type" value="Genomic_DNA"/>
</dbReference>